<evidence type="ECO:0000313" key="2">
    <source>
        <dbReference type="Proteomes" id="UP001283361"/>
    </source>
</evidence>
<protein>
    <submittedName>
        <fullName evidence="1">Uncharacterized protein</fullName>
    </submittedName>
</protein>
<evidence type="ECO:0000313" key="1">
    <source>
        <dbReference type="EMBL" id="KAK3789754.1"/>
    </source>
</evidence>
<dbReference type="AlphaFoldDB" id="A0AAE1AKT3"/>
<accession>A0AAE1AKT3</accession>
<sequence length="81" mass="8966">MPAKSLEKLTFTFYLLAIHVSHLRCQAQGFRADASQLKVKVSVSHSTPPGARYVRPRSAPFQVPHRALISALTFSDDSGRD</sequence>
<comment type="caution">
    <text evidence="1">The sequence shown here is derived from an EMBL/GenBank/DDBJ whole genome shotgun (WGS) entry which is preliminary data.</text>
</comment>
<name>A0AAE1AKT3_9GAST</name>
<proteinExistence type="predicted"/>
<gene>
    <name evidence="1" type="ORF">RRG08_036047</name>
</gene>
<organism evidence="1 2">
    <name type="scientific">Elysia crispata</name>
    <name type="common">lettuce slug</name>
    <dbReference type="NCBI Taxonomy" id="231223"/>
    <lineage>
        <taxon>Eukaryota</taxon>
        <taxon>Metazoa</taxon>
        <taxon>Spiralia</taxon>
        <taxon>Lophotrochozoa</taxon>
        <taxon>Mollusca</taxon>
        <taxon>Gastropoda</taxon>
        <taxon>Heterobranchia</taxon>
        <taxon>Euthyneura</taxon>
        <taxon>Panpulmonata</taxon>
        <taxon>Sacoglossa</taxon>
        <taxon>Placobranchoidea</taxon>
        <taxon>Plakobranchidae</taxon>
        <taxon>Elysia</taxon>
    </lineage>
</organism>
<keyword evidence="2" id="KW-1185">Reference proteome</keyword>
<dbReference type="Proteomes" id="UP001283361">
    <property type="component" value="Unassembled WGS sequence"/>
</dbReference>
<reference evidence="1" key="1">
    <citation type="journal article" date="2023" name="G3 (Bethesda)">
        <title>A reference genome for the long-term kleptoplast-retaining sea slug Elysia crispata morphotype clarki.</title>
        <authorList>
            <person name="Eastman K.E."/>
            <person name="Pendleton A.L."/>
            <person name="Shaikh M.A."/>
            <person name="Suttiyut T."/>
            <person name="Ogas R."/>
            <person name="Tomko P."/>
            <person name="Gavelis G."/>
            <person name="Widhalm J.R."/>
            <person name="Wisecaver J.H."/>
        </authorList>
    </citation>
    <scope>NUCLEOTIDE SEQUENCE</scope>
    <source>
        <strain evidence="1">ECLA1</strain>
    </source>
</reference>
<dbReference type="EMBL" id="JAWDGP010001628">
    <property type="protein sequence ID" value="KAK3789754.1"/>
    <property type="molecule type" value="Genomic_DNA"/>
</dbReference>